<evidence type="ECO:0000313" key="5">
    <source>
        <dbReference type="Proteomes" id="UP000265341"/>
    </source>
</evidence>
<organism evidence="4 5">
    <name type="scientific">Calidithermus roseus</name>
    <dbReference type="NCBI Taxonomy" id="1644118"/>
    <lineage>
        <taxon>Bacteria</taxon>
        <taxon>Thermotogati</taxon>
        <taxon>Deinococcota</taxon>
        <taxon>Deinococci</taxon>
        <taxon>Thermales</taxon>
        <taxon>Thermaceae</taxon>
        <taxon>Calidithermus</taxon>
    </lineage>
</organism>
<gene>
    <name evidence="4" type="primary">smc_1</name>
    <name evidence="4" type="ORF">Mrose_00368</name>
</gene>
<name>A0A399EXY1_9DEIN</name>
<reference evidence="4 5" key="1">
    <citation type="submission" date="2018-08" db="EMBL/GenBank/DDBJ databases">
        <title>Meiothermus roseus NBRC 110900 genome sequencing project.</title>
        <authorList>
            <person name="Da Costa M.S."/>
            <person name="Albuquerque L."/>
            <person name="Raposo P."/>
            <person name="Froufe H.J.C."/>
            <person name="Barroso C.S."/>
            <person name="Egas C."/>
        </authorList>
    </citation>
    <scope>NUCLEOTIDE SEQUENCE [LARGE SCALE GENOMIC DNA]</scope>
    <source>
        <strain evidence="4 5">NBRC 110900</strain>
    </source>
</reference>
<feature type="coiled-coil region" evidence="1">
    <location>
        <begin position="52"/>
        <end position="158"/>
    </location>
</feature>
<dbReference type="Pfam" id="PF02591">
    <property type="entry name" value="Zn_ribbon_9"/>
    <property type="match status" value="1"/>
</dbReference>
<dbReference type="AlphaFoldDB" id="A0A399EXY1"/>
<dbReference type="Gene3D" id="1.10.287.1490">
    <property type="match status" value="1"/>
</dbReference>
<comment type="caution">
    <text evidence="4">The sequence shown here is derived from an EMBL/GenBank/DDBJ whole genome shotgun (WGS) entry which is preliminary data.</text>
</comment>
<dbReference type="InterPro" id="IPR052376">
    <property type="entry name" value="Oxidative_Scav/Glycosyltrans"/>
</dbReference>
<evidence type="ECO:0000256" key="1">
    <source>
        <dbReference type="SAM" id="Coils"/>
    </source>
</evidence>
<dbReference type="PANTHER" id="PTHR39082:SF1">
    <property type="entry name" value="SCAVENGER RECEPTOR CLASS A MEMBER 3"/>
    <property type="match status" value="1"/>
</dbReference>
<dbReference type="PANTHER" id="PTHR39082">
    <property type="entry name" value="PHOSPHOLIPASE C-BETA-2-RELATED"/>
    <property type="match status" value="1"/>
</dbReference>
<accession>A0A399EXY1</accession>
<keyword evidence="5" id="KW-1185">Reference proteome</keyword>
<feature type="domain" description="CT398-like coiled coil hairpin" evidence="3">
    <location>
        <begin position="24"/>
        <end position="199"/>
    </location>
</feature>
<protein>
    <submittedName>
        <fullName evidence="4">Chromosome partition protein Smc</fullName>
    </submittedName>
</protein>
<proteinExistence type="predicted"/>
<dbReference type="Proteomes" id="UP000265341">
    <property type="component" value="Unassembled WGS sequence"/>
</dbReference>
<dbReference type="Pfam" id="PF24481">
    <property type="entry name" value="CT398_CC"/>
    <property type="match status" value="1"/>
</dbReference>
<sequence length="251" mass="28507">MQLAGWLRLGVVNGSDALAELFRLQEKDLELDRIREEQGNIPEELKAARAHWQALEAELAKFQGDLREQEMEYRQNEAEIANLKEKLGRAKDAQRQAQSAREQTQYENVIQQLDDRFKELEEINKPKLEEIVQLTGEVERVRALLEEARPRLEELEAANAARVEALEASYQSKLAERNALAATIPTSLVKEYEAVRKSRKGQGVAKVARTGSGYRCMGCNVQLPMNVAQKVYQGNQVVRCPSCGRIMWKGE</sequence>
<keyword evidence="1" id="KW-0175">Coiled coil</keyword>
<dbReference type="InterPro" id="IPR003743">
    <property type="entry name" value="Zf-RING_7"/>
</dbReference>
<evidence type="ECO:0000259" key="3">
    <source>
        <dbReference type="Pfam" id="PF24481"/>
    </source>
</evidence>
<evidence type="ECO:0000259" key="2">
    <source>
        <dbReference type="Pfam" id="PF02591"/>
    </source>
</evidence>
<dbReference type="EMBL" id="QWLA01000003">
    <property type="protein sequence ID" value="RIH89467.1"/>
    <property type="molecule type" value="Genomic_DNA"/>
</dbReference>
<evidence type="ECO:0000313" key="4">
    <source>
        <dbReference type="EMBL" id="RIH89467.1"/>
    </source>
</evidence>
<dbReference type="InterPro" id="IPR056003">
    <property type="entry name" value="CT398_CC_hairpin"/>
</dbReference>
<feature type="domain" description="C4-type zinc ribbon" evidence="2">
    <location>
        <begin position="215"/>
        <end position="247"/>
    </location>
</feature>